<feature type="transmembrane region" description="Helical" evidence="1">
    <location>
        <begin position="85"/>
        <end position="106"/>
    </location>
</feature>
<feature type="transmembrane region" description="Helical" evidence="1">
    <location>
        <begin position="33"/>
        <end position="50"/>
    </location>
</feature>
<organism evidence="2 3">
    <name type="scientific">Entotheonella factor</name>
    <dbReference type="NCBI Taxonomy" id="1429438"/>
    <lineage>
        <taxon>Bacteria</taxon>
        <taxon>Pseudomonadati</taxon>
        <taxon>Nitrospinota/Tectimicrobiota group</taxon>
        <taxon>Candidatus Tectimicrobiota</taxon>
        <taxon>Candidatus Entotheonellia</taxon>
        <taxon>Candidatus Entotheonellales</taxon>
        <taxon>Candidatus Entotheonellaceae</taxon>
        <taxon>Candidatus Entotheonella</taxon>
    </lineage>
</organism>
<name>W4LEF1_ENTF1</name>
<dbReference type="HOGENOM" id="CLU_2104535_0_0_7"/>
<sequence>MSEPGRSYVAVIIFALIVGAVSALFWLWGEPNIVERVLIIASVFFCLFLLIKQKWALVGICITLLLAVTVYFTQAWYLPIINEDAGLVLPNVLKMIVSVIFFIFLGRQSIDDRFAS</sequence>
<evidence type="ECO:0000313" key="3">
    <source>
        <dbReference type="Proteomes" id="UP000019141"/>
    </source>
</evidence>
<reference evidence="2 3" key="1">
    <citation type="journal article" date="2014" name="Nature">
        <title>An environmental bacterial taxon with a large and distinct metabolic repertoire.</title>
        <authorList>
            <person name="Wilson M.C."/>
            <person name="Mori T."/>
            <person name="Ruckert C."/>
            <person name="Uria A.R."/>
            <person name="Helf M.J."/>
            <person name="Takada K."/>
            <person name="Gernert C."/>
            <person name="Steffens U.A."/>
            <person name="Heycke N."/>
            <person name="Schmitt S."/>
            <person name="Rinke C."/>
            <person name="Helfrich E.J."/>
            <person name="Brachmann A.O."/>
            <person name="Gurgui C."/>
            <person name="Wakimoto T."/>
            <person name="Kracht M."/>
            <person name="Crusemann M."/>
            <person name="Hentschel U."/>
            <person name="Abe I."/>
            <person name="Matsunaga S."/>
            <person name="Kalinowski J."/>
            <person name="Takeyama H."/>
            <person name="Piel J."/>
        </authorList>
    </citation>
    <scope>NUCLEOTIDE SEQUENCE [LARGE SCALE GENOMIC DNA]</scope>
    <source>
        <strain evidence="3">TSY1</strain>
    </source>
</reference>
<evidence type="ECO:0000256" key="1">
    <source>
        <dbReference type="SAM" id="Phobius"/>
    </source>
</evidence>
<gene>
    <name evidence="2" type="ORF">ETSY1_26935</name>
</gene>
<dbReference type="AlphaFoldDB" id="W4LEF1"/>
<dbReference type="Proteomes" id="UP000019141">
    <property type="component" value="Unassembled WGS sequence"/>
</dbReference>
<dbReference type="EMBL" id="AZHW01000798">
    <property type="protein sequence ID" value="ETW96352.1"/>
    <property type="molecule type" value="Genomic_DNA"/>
</dbReference>
<comment type="caution">
    <text evidence="2">The sequence shown here is derived from an EMBL/GenBank/DDBJ whole genome shotgun (WGS) entry which is preliminary data.</text>
</comment>
<protein>
    <submittedName>
        <fullName evidence="2">Uncharacterized protein</fullName>
    </submittedName>
</protein>
<keyword evidence="3" id="KW-1185">Reference proteome</keyword>
<evidence type="ECO:0000313" key="2">
    <source>
        <dbReference type="EMBL" id="ETW96352.1"/>
    </source>
</evidence>
<feature type="transmembrane region" description="Helical" evidence="1">
    <location>
        <begin position="7"/>
        <end position="27"/>
    </location>
</feature>
<proteinExistence type="predicted"/>
<keyword evidence="1" id="KW-1133">Transmembrane helix</keyword>
<keyword evidence="1" id="KW-0812">Transmembrane</keyword>
<keyword evidence="1" id="KW-0472">Membrane</keyword>
<feature type="transmembrane region" description="Helical" evidence="1">
    <location>
        <begin position="57"/>
        <end position="79"/>
    </location>
</feature>
<accession>W4LEF1</accession>